<evidence type="ECO:0000256" key="1">
    <source>
        <dbReference type="SAM" id="MobiDB-lite"/>
    </source>
</evidence>
<feature type="region of interest" description="Disordered" evidence="1">
    <location>
        <begin position="362"/>
        <end position="406"/>
    </location>
</feature>
<dbReference type="Proteomes" id="UP000717328">
    <property type="component" value="Unassembled WGS sequence"/>
</dbReference>
<sequence length="484" mass="50104">ERPRQSVANLIGRFENQVKRQPSSSPGSARSSSVVSHTTGDSAKEEAKEKREWPPKSVTPQERPPPIVPSSSWSRSQAAAAQPSTQPDQTSAATQADITEEDSSVTPRANSAISIDVGKVPQGQLSIGVTAPTPTSSNTPTTAKPLSKGPQVKPHAPRPSLPAVPKTPARTAPRASTHHPPIAQPLKPQHTGPAALPSVRKVTPKTVTAPTTPARSKTPSRPVSSAASRPKTPSSTRSKTPSSGLFAPTAASLARARSAQPLPPTPSKKATLSSTVAERLSKPTAASLSRARSPTAVPARGGAKASPARGGAAPRGAAKPRPSATTTRVKGNAAAAAKTSVAAAATAASAVNVGIVAVTDESLSQGNGHLDDDAVDSHDEALPDTSHSDVDTEAKENQAGHATEAAEIFVAKSPELVAEPELDVPEEQQGTPSIDERRDEVKSRVPRDDIEDMVNLLESAPISKPRPDSIYSIPDEVSEIPDEE</sequence>
<feature type="compositionally biased region" description="Polar residues" evidence="1">
    <location>
        <begin position="104"/>
        <end position="113"/>
    </location>
</feature>
<feature type="region of interest" description="Disordered" evidence="1">
    <location>
        <begin position="418"/>
        <end position="484"/>
    </location>
</feature>
<feature type="compositionally biased region" description="Low complexity" evidence="1">
    <location>
        <begin position="22"/>
        <end position="36"/>
    </location>
</feature>
<feature type="compositionally biased region" description="Basic and acidic residues" evidence="1">
    <location>
        <begin position="369"/>
        <end position="398"/>
    </location>
</feature>
<feature type="non-terminal residue" evidence="2">
    <location>
        <position position="1"/>
    </location>
</feature>
<dbReference type="EMBL" id="JABCKI010000951">
    <property type="protein sequence ID" value="KAG5649486.1"/>
    <property type="molecule type" value="Genomic_DNA"/>
</dbReference>
<feature type="compositionally biased region" description="Low complexity" evidence="1">
    <location>
        <begin position="199"/>
        <end position="243"/>
    </location>
</feature>
<gene>
    <name evidence="2" type="ORF">H0H81_003545</name>
</gene>
<feature type="region of interest" description="Disordered" evidence="1">
    <location>
        <begin position="1"/>
        <end position="343"/>
    </location>
</feature>
<protein>
    <submittedName>
        <fullName evidence="2">Uncharacterized protein</fullName>
    </submittedName>
</protein>
<reference evidence="2" key="1">
    <citation type="submission" date="2021-02" db="EMBL/GenBank/DDBJ databases">
        <authorList>
            <person name="Nieuwenhuis M."/>
            <person name="Van De Peppel L.J.J."/>
        </authorList>
    </citation>
    <scope>NUCLEOTIDE SEQUENCE</scope>
    <source>
        <strain evidence="2">D49</strain>
    </source>
</reference>
<feature type="compositionally biased region" description="Low complexity" evidence="1">
    <location>
        <begin position="298"/>
        <end position="343"/>
    </location>
</feature>
<reference evidence="2" key="2">
    <citation type="submission" date="2021-10" db="EMBL/GenBank/DDBJ databases">
        <title>Phylogenomics reveals ancestral predisposition of the termite-cultivated fungus Termitomyces towards a domesticated lifestyle.</title>
        <authorList>
            <person name="Auxier B."/>
            <person name="Grum-Grzhimaylo A."/>
            <person name="Cardenas M.E."/>
            <person name="Lodge J.D."/>
            <person name="Laessoe T."/>
            <person name="Pedersen O."/>
            <person name="Smith M.E."/>
            <person name="Kuyper T.W."/>
            <person name="Franco-Molano E.A."/>
            <person name="Baroni T.J."/>
            <person name="Aanen D.K."/>
        </authorList>
    </citation>
    <scope>NUCLEOTIDE SEQUENCE</scope>
    <source>
        <strain evidence="2">D49</strain>
    </source>
</reference>
<feature type="compositionally biased region" description="Basic and acidic residues" evidence="1">
    <location>
        <begin position="42"/>
        <end position="54"/>
    </location>
</feature>
<feature type="compositionally biased region" description="Low complexity" evidence="1">
    <location>
        <begin position="130"/>
        <end position="143"/>
    </location>
</feature>
<evidence type="ECO:0000313" key="2">
    <source>
        <dbReference type="EMBL" id="KAG5649486.1"/>
    </source>
</evidence>
<evidence type="ECO:0000313" key="3">
    <source>
        <dbReference type="Proteomes" id="UP000717328"/>
    </source>
</evidence>
<organism evidence="2 3">
    <name type="scientific">Sphagnurus paluster</name>
    <dbReference type="NCBI Taxonomy" id="117069"/>
    <lineage>
        <taxon>Eukaryota</taxon>
        <taxon>Fungi</taxon>
        <taxon>Dikarya</taxon>
        <taxon>Basidiomycota</taxon>
        <taxon>Agaricomycotina</taxon>
        <taxon>Agaricomycetes</taxon>
        <taxon>Agaricomycetidae</taxon>
        <taxon>Agaricales</taxon>
        <taxon>Tricholomatineae</taxon>
        <taxon>Lyophyllaceae</taxon>
        <taxon>Sphagnurus</taxon>
    </lineage>
</organism>
<feature type="compositionally biased region" description="Basic and acidic residues" evidence="1">
    <location>
        <begin position="434"/>
        <end position="448"/>
    </location>
</feature>
<feature type="compositionally biased region" description="Low complexity" evidence="1">
    <location>
        <begin position="69"/>
        <end position="89"/>
    </location>
</feature>
<accession>A0A9P7KJB9</accession>
<comment type="caution">
    <text evidence="2">The sequence shown here is derived from an EMBL/GenBank/DDBJ whole genome shotgun (WGS) entry which is preliminary data.</text>
</comment>
<dbReference type="AlphaFoldDB" id="A0A9P7KJB9"/>
<keyword evidence="3" id="KW-1185">Reference proteome</keyword>
<dbReference type="OrthoDB" id="10260961at2759"/>
<name>A0A9P7KJB9_9AGAR</name>
<proteinExistence type="predicted"/>